<keyword evidence="2" id="KW-1185">Reference proteome</keyword>
<name>A0ACB9D8T5_9ASTR</name>
<protein>
    <submittedName>
        <fullName evidence="1">Uncharacterized protein</fullName>
    </submittedName>
</protein>
<proteinExistence type="predicted"/>
<accession>A0ACB9D8T5</accession>
<organism evidence="1 2">
    <name type="scientific">Smallanthus sonchifolius</name>
    <dbReference type="NCBI Taxonomy" id="185202"/>
    <lineage>
        <taxon>Eukaryota</taxon>
        <taxon>Viridiplantae</taxon>
        <taxon>Streptophyta</taxon>
        <taxon>Embryophyta</taxon>
        <taxon>Tracheophyta</taxon>
        <taxon>Spermatophyta</taxon>
        <taxon>Magnoliopsida</taxon>
        <taxon>eudicotyledons</taxon>
        <taxon>Gunneridae</taxon>
        <taxon>Pentapetalae</taxon>
        <taxon>asterids</taxon>
        <taxon>campanulids</taxon>
        <taxon>Asterales</taxon>
        <taxon>Asteraceae</taxon>
        <taxon>Asteroideae</taxon>
        <taxon>Heliantheae alliance</taxon>
        <taxon>Millerieae</taxon>
        <taxon>Smallanthus</taxon>
    </lineage>
</organism>
<evidence type="ECO:0000313" key="2">
    <source>
        <dbReference type="Proteomes" id="UP001056120"/>
    </source>
</evidence>
<reference evidence="1 2" key="2">
    <citation type="journal article" date="2022" name="Mol. Ecol. Resour.">
        <title>The genomes of chicory, endive, great burdock and yacon provide insights into Asteraceae paleo-polyploidization history and plant inulin production.</title>
        <authorList>
            <person name="Fan W."/>
            <person name="Wang S."/>
            <person name="Wang H."/>
            <person name="Wang A."/>
            <person name="Jiang F."/>
            <person name="Liu H."/>
            <person name="Zhao H."/>
            <person name="Xu D."/>
            <person name="Zhang Y."/>
        </authorList>
    </citation>
    <scope>NUCLEOTIDE SEQUENCE [LARGE SCALE GENOMIC DNA]</scope>
    <source>
        <strain evidence="2">cv. Yunnan</strain>
        <tissue evidence="1">Leaves</tissue>
    </source>
</reference>
<dbReference type="Proteomes" id="UP001056120">
    <property type="component" value="Linkage Group LG20"/>
</dbReference>
<sequence>MFLRLHHSVTNHHGQSSTIVLTLAVPSGSLTPSTKKLIGLPCQPPDPSDVTLLAWDLLSRCSRGVYVVSLALIINYEYLVWRFLRLSGPSQDSCSFGWGTKFQLRAYFTQHVHLIQMGELLIVISERYGLGPPVTPVFRCMGVDIVIVCLSPGGGGIPFPRPSFGGLFPPASAIQSFHTGRLVQIL</sequence>
<evidence type="ECO:0000313" key="1">
    <source>
        <dbReference type="EMBL" id="KAI3742880.1"/>
    </source>
</evidence>
<comment type="caution">
    <text evidence="1">The sequence shown here is derived from an EMBL/GenBank/DDBJ whole genome shotgun (WGS) entry which is preliminary data.</text>
</comment>
<dbReference type="EMBL" id="CM042037">
    <property type="protein sequence ID" value="KAI3742880.1"/>
    <property type="molecule type" value="Genomic_DNA"/>
</dbReference>
<gene>
    <name evidence="1" type="ORF">L1987_60578</name>
</gene>
<reference evidence="2" key="1">
    <citation type="journal article" date="2022" name="Mol. Ecol. Resour.">
        <title>The genomes of chicory, endive, great burdock and yacon provide insights into Asteraceae palaeo-polyploidization history and plant inulin production.</title>
        <authorList>
            <person name="Fan W."/>
            <person name="Wang S."/>
            <person name="Wang H."/>
            <person name="Wang A."/>
            <person name="Jiang F."/>
            <person name="Liu H."/>
            <person name="Zhao H."/>
            <person name="Xu D."/>
            <person name="Zhang Y."/>
        </authorList>
    </citation>
    <scope>NUCLEOTIDE SEQUENCE [LARGE SCALE GENOMIC DNA]</scope>
    <source>
        <strain evidence="2">cv. Yunnan</strain>
    </source>
</reference>